<name>A0A106C2G6_SHEFR</name>
<keyword evidence="6 12" id="KW-0255">Endonuclease</keyword>
<keyword evidence="4 10" id="KW-0547">Nucleotide-binding</keyword>
<reference evidence="12 13" key="1">
    <citation type="submission" date="2016-01" db="EMBL/GenBank/DDBJ databases">
        <title>Draft genome of the antarctic isolate Shewanella frigidimarina Ag06-30.</title>
        <authorList>
            <person name="Parmeciano Di Noto G."/>
            <person name="Vazquez S."/>
            <person name="Mac Cormack W."/>
            <person name="Iriarte A."/>
            <person name="Quiroga C."/>
        </authorList>
    </citation>
    <scope>NUCLEOTIDE SEQUENCE [LARGE SCALE GENOMIC DNA]</scope>
    <source>
        <strain evidence="12 13">Ag06-30</strain>
    </source>
</reference>
<evidence type="ECO:0000256" key="8">
    <source>
        <dbReference type="ARBA" id="ARBA00022840"/>
    </source>
</evidence>
<evidence type="ECO:0000256" key="1">
    <source>
        <dbReference type="ARBA" id="ARBA00000851"/>
    </source>
</evidence>
<comment type="subunit">
    <text evidence="10">The type I restriction/modification system is composed of three polypeptides R, M and S.</text>
</comment>
<dbReference type="GO" id="GO:0009035">
    <property type="term" value="F:type I site-specific deoxyribonuclease activity"/>
    <property type="evidence" value="ECO:0007669"/>
    <property type="project" value="UniProtKB-EC"/>
</dbReference>
<dbReference type="Pfam" id="PF22679">
    <property type="entry name" value="T1R_D3-like"/>
    <property type="match status" value="1"/>
</dbReference>
<organism evidence="12">
    <name type="scientific">Shewanella frigidimarina</name>
    <dbReference type="NCBI Taxonomy" id="56812"/>
    <lineage>
        <taxon>Bacteria</taxon>
        <taxon>Pseudomonadati</taxon>
        <taxon>Pseudomonadota</taxon>
        <taxon>Gammaproteobacteria</taxon>
        <taxon>Alteromonadales</taxon>
        <taxon>Shewanellaceae</taxon>
        <taxon>Shewanella</taxon>
    </lineage>
</organism>
<dbReference type="SMART" id="SM00487">
    <property type="entry name" value="DEXDc"/>
    <property type="match status" value="1"/>
</dbReference>
<evidence type="ECO:0000256" key="5">
    <source>
        <dbReference type="ARBA" id="ARBA00022747"/>
    </source>
</evidence>
<dbReference type="PANTHER" id="PTHR30195:SF15">
    <property type="entry name" value="TYPE I RESTRICTION ENZYME HINDI ENDONUCLEASE SUBUNIT"/>
    <property type="match status" value="1"/>
</dbReference>
<sequence>MSNVGQRERATQQRVVTFFRDQLGYEYLGNWEYREDNRNIETQLLTQWLRKRGESEALIVRALRKLDVAAALGEGKKLFDANKEVYRLLRYGVKEKEGAGELNQTVWLIDWKNPSENHFAIAEEVTIKGELKKRPDIVLYVNGIALGVIELKRSSVSVSEGIRQNLDNQKKAFIRNFFTTMQLVMAGNDTQGIRYGTIETTEKYYLEWKESEGVNALPKDNIKTNTILDTHIAQLCDKHRFLQMVHDFIVFDAGVKKTCRHNQFFGVQAAKKHVTSLADNKQGGIIWHTQGSGKSLTMVWLAKWIRENVSDSRVLIVTDRTELDEQIKNVFSGVDEQIYRTKSGHDLVKTLNDPNPWLVCSLVHKFGRNGETVENEDDEEAATDFIESITDSLSSDFSAKGNLFVFVDECHRTQSGKLHTAMKTILPNAMFIGFTGTPLMKKDKKKSLEVFGPYIHTYKFNEAVHDGVVLDLRYEARDIDQHLTSPKKVDQWFEAKTKGISNLARMQLKQKWGTMQKVLSSKSRLEQIVNDILMDMELKPALLSGRGNAMLVCSSVHQACVVYDLFSKTDLAGKCAIVTSYKPAASAIKGEESGEGQTEKIFKYDTYRKMLADYFEQSEDDAAKRIEEFELSVKQRFIKEPGQMRLLIVVDKLLTGFDAPSATYLYIDKNMADHNLFQAICRVNRLDGEDKEYGYIIDYKDLFRSLDKAIKDYTAEAFDGYDEEDVAGLLKDRLVQSKEDLDNALEMVRALCEPVKSPRDTKDFIHYFCGESGVEPTDPDERSEKEALRLTLYQSVAKLLRAYANIANEMEQAGYNAADTDNIKKEVIFFEKVRDEVKLASGDALDMKRFEPAMRHLLDMYIRADDSEVLMDFEELGLIDLVVNNNGAGLDTLPKDLRDDKDAMAEAIENNVRKTIVDENPINPKYFDQMSLLLDEIIRLRREKALNYQEYLEQIRELAKKVVNPSATRGTSYPDSVNSMAKQALYDNLGNDDELAAKIDNAVRFTKKADWLGDRFKEREIANAIRESTAGYDVDIEKVMELVRAQKEYH</sequence>
<evidence type="ECO:0000256" key="10">
    <source>
        <dbReference type="RuleBase" id="RU364115"/>
    </source>
</evidence>
<dbReference type="AlphaFoldDB" id="A0A106C2G6"/>
<dbReference type="Gene3D" id="3.40.50.300">
    <property type="entry name" value="P-loop containing nucleotide triphosphate hydrolases"/>
    <property type="match status" value="2"/>
</dbReference>
<evidence type="ECO:0000256" key="7">
    <source>
        <dbReference type="ARBA" id="ARBA00022801"/>
    </source>
</evidence>
<dbReference type="PANTHER" id="PTHR30195">
    <property type="entry name" value="TYPE I SITE-SPECIFIC DEOXYRIBONUCLEASE PROTEIN SUBUNIT M AND R"/>
    <property type="match status" value="1"/>
</dbReference>
<dbReference type="InterPro" id="IPR055180">
    <property type="entry name" value="HsdR_RecA-like_helicase_dom_2"/>
</dbReference>
<dbReference type="InterPro" id="IPR014001">
    <property type="entry name" value="Helicase_ATP-bd"/>
</dbReference>
<dbReference type="EMBL" id="LRDC01000001">
    <property type="protein sequence ID" value="KVX03029.1"/>
    <property type="molecule type" value="Genomic_DNA"/>
</dbReference>
<gene>
    <name evidence="12" type="ORF">AWJ07_00160</name>
</gene>
<dbReference type="GO" id="GO:0005524">
    <property type="term" value="F:ATP binding"/>
    <property type="evidence" value="ECO:0007669"/>
    <property type="project" value="UniProtKB-KW"/>
</dbReference>
<evidence type="ECO:0000313" key="12">
    <source>
        <dbReference type="EMBL" id="KVX03029.1"/>
    </source>
</evidence>
<dbReference type="Gene3D" id="3.90.1570.50">
    <property type="match status" value="1"/>
</dbReference>
<comment type="catalytic activity">
    <reaction evidence="1 10">
        <text>Endonucleolytic cleavage of DNA to give random double-stranded fragments with terminal 5'-phosphates, ATP is simultaneously hydrolyzed.</text>
        <dbReference type="EC" id="3.1.21.3"/>
    </reaction>
</comment>
<dbReference type="CDD" id="cd18030">
    <property type="entry name" value="DEXHc_RE_I_HsdR"/>
    <property type="match status" value="1"/>
</dbReference>
<feature type="domain" description="Helicase ATP-binding" evidence="11">
    <location>
        <begin position="275"/>
        <end position="456"/>
    </location>
</feature>
<evidence type="ECO:0000256" key="9">
    <source>
        <dbReference type="ARBA" id="ARBA00023125"/>
    </source>
</evidence>
<dbReference type="InterPro" id="IPR040980">
    <property type="entry name" value="SWI2_SNF2"/>
</dbReference>
<dbReference type="GO" id="GO:0003677">
    <property type="term" value="F:DNA binding"/>
    <property type="evidence" value="ECO:0007669"/>
    <property type="project" value="UniProtKB-KW"/>
</dbReference>
<evidence type="ECO:0000256" key="3">
    <source>
        <dbReference type="ARBA" id="ARBA00022722"/>
    </source>
</evidence>
<comment type="caution">
    <text evidence="12">The sequence shown here is derived from an EMBL/GenBank/DDBJ whole genome shotgun (WGS) entry which is preliminary data.</text>
</comment>
<evidence type="ECO:0000256" key="6">
    <source>
        <dbReference type="ARBA" id="ARBA00022759"/>
    </source>
</evidence>
<keyword evidence="5 10" id="KW-0680">Restriction system</keyword>
<dbReference type="Proteomes" id="UP000055702">
    <property type="component" value="Unassembled WGS sequence"/>
</dbReference>
<dbReference type="SUPFAM" id="SSF52540">
    <property type="entry name" value="P-loop containing nucleoside triphosphate hydrolases"/>
    <property type="match status" value="1"/>
</dbReference>
<dbReference type="InterPro" id="IPR007409">
    <property type="entry name" value="Restrct_endonuc_type1_HsdR_N"/>
</dbReference>
<dbReference type="RefSeq" id="WP_059743420.1">
    <property type="nucleotide sequence ID" value="NZ_LRDC01000001.1"/>
</dbReference>
<dbReference type="CDD" id="cd22332">
    <property type="entry name" value="HsdR_N"/>
    <property type="match status" value="1"/>
</dbReference>
<dbReference type="InterPro" id="IPR051268">
    <property type="entry name" value="Type-I_R_enzyme_R_subunit"/>
</dbReference>
<evidence type="ECO:0000313" key="13">
    <source>
        <dbReference type="Proteomes" id="UP000055702"/>
    </source>
</evidence>
<comment type="function">
    <text evidence="10">Subunit R is required for both nuclease and ATPase activities, but not for modification.</text>
</comment>
<keyword evidence="8 10" id="KW-0067">ATP-binding</keyword>
<dbReference type="EC" id="3.1.21.3" evidence="10"/>
<dbReference type="REBASE" id="149618">
    <property type="entry name" value="Sfr630ORF180P"/>
</dbReference>
<protein>
    <recommendedName>
        <fullName evidence="10">Type I restriction enzyme endonuclease subunit</fullName>
        <shortName evidence="10">R protein</shortName>
        <ecNumber evidence="10">3.1.21.3</ecNumber>
    </recommendedName>
</protein>
<dbReference type="Pfam" id="PF18766">
    <property type="entry name" value="SWI2_SNF2"/>
    <property type="match status" value="1"/>
</dbReference>
<evidence type="ECO:0000259" key="11">
    <source>
        <dbReference type="PROSITE" id="PS51192"/>
    </source>
</evidence>
<keyword evidence="7 10" id="KW-0378">Hydrolase</keyword>
<dbReference type="Pfam" id="PF04313">
    <property type="entry name" value="HSDR_N"/>
    <property type="match status" value="1"/>
</dbReference>
<keyword evidence="9 10" id="KW-0238">DNA-binding</keyword>
<accession>A0A106C2G6</accession>
<dbReference type="InterPro" id="IPR027417">
    <property type="entry name" value="P-loop_NTPase"/>
</dbReference>
<dbReference type="CDD" id="cd18800">
    <property type="entry name" value="SF2_C_EcoR124I-like"/>
    <property type="match status" value="1"/>
</dbReference>
<comment type="similarity">
    <text evidence="2 10">Belongs to the HsdR family.</text>
</comment>
<dbReference type="NCBIfam" id="TIGR00348">
    <property type="entry name" value="hsdR"/>
    <property type="match status" value="1"/>
</dbReference>
<evidence type="ECO:0000256" key="4">
    <source>
        <dbReference type="ARBA" id="ARBA00022741"/>
    </source>
</evidence>
<keyword evidence="3" id="KW-0540">Nuclease</keyword>
<evidence type="ECO:0000256" key="2">
    <source>
        <dbReference type="ARBA" id="ARBA00008598"/>
    </source>
</evidence>
<proteinExistence type="inferred from homology"/>
<dbReference type="PROSITE" id="PS51192">
    <property type="entry name" value="HELICASE_ATP_BIND_1"/>
    <property type="match status" value="1"/>
</dbReference>
<dbReference type="GO" id="GO:0009307">
    <property type="term" value="P:DNA restriction-modification system"/>
    <property type="evidence" value="ECO:0007669"/>
    <property type="project" value="UniProtKB-KW"/>
</dbReference>
<dbReference type="InterPro" id="IPR004473">
    <property type="entry name" value="Restrct_endonuc_typeI_HsdR"/>
</dbReference>